<name>A0A0V0SSF5_9BILA</name>
<protein>
    <submittedName>
        <fullName evidence="1">Uncharacterized protein</fullName>
    </submittedName>
</protein>
<dbReference type="EMBL" id="JYDJ01003061">
    <property type="protein sequence ID" value="KRX29694.1"/>
    <property type="molecule type" value="Genomic_DNA"/>
</dbReference>
<dbReference type="Proteomes" id="UP000055048">
    <property type="component" value="Unassembled WGS sequence"/>
</dbReference>
<accession>A0A0V0SSF5</accession>
<proteinExistence type="predicted"/>
<sequence>MIAPHSLTMIYDKDHQRAPALLHNKKGADDGESQTTNCYCASIRQWMLNAV</sequence>
<dbReference type="AlphaFoldDB" id="A0A0V0SSF5"/>
<comment type="caution">
    <text evidence="1">The sequence shown here is derived from an EMBL/GenBank/DDBJ whole genome shotgun (WGS) entry which is preliminary data.</text>
</comment>
<reference evidence="1 2" key="1">
    <citation type="submission" date="2015-01" db="EMBL/GenBank/DDBJ databases">
        <title>Evolution of Trichinella species and genotypes.</title>
        <authorList>
            <person name="Korhonen P.K."/>
            <person name="Edoardo P."/>
            <person name="Giuseppe L.R."/>
            <person name="Gasser R.B."/>
        </authorList>
    </citation>
    <scope>NUCLEOTIDE SEQUENCE [LARGE SCALE GENOMIC DNA]</scope>
    <source>
        <strain evidence="1">ISS417</strain>
    </source>
</reference>
<evidence type="ECO:0000313" key="2">
    <source>
        <dbReference type="Proteomes" id="UP000055048"/>
    </source>
</evidence>
<gene>
    <name evidence="1" type="ORF">T05_12594</name>
</gene>
<keyword evidence="2" id="KW-1185">Reference proteome</keyword>
<organism evidence="1 2">
    <name type="scientific">Trichinella murrelli</name>
    <dbReference type="NCBI Taxonomy" id="144512"/>
    <lineage>
        <taxon>Eukaryota</taxon>
        <taxon>Metazoa</taxon>
        <taxon>Ecdysozoa</taxon>
        <taxon>Nematoda</taxon>
        <taxon>Enoplea</taxon>
        <taxon>Dorylaimia</taxon>
        <taxon>Trichinellida</taxon>
        <taxon>Trichinellidae</taxon>
        <taxon>Trichinella</taxon>
    </lineage>
</organism>
<evidence type="ECO:0000313" key="1">
    <source>
        <dbReference type="EMBL" id="KRX29694.1"/>
    </source>
</evidence>